<evidence type="ECO:0000259" key="3">
    <source>
        <dbReference type="Pfam" id="PF24357"/>
    </source>
</evidence>
<organism evidence="4 5">
    <name type="scientific">Lentinula detonsa</name>
    <dbReference type="NCBI Taxonomy" id="2804962"/>
    <lineage>
        <taxon>Eukaryota</taxon>
        <taxon>Fungi</taxon>
        <taxon>Dikarya</taxon>
        <taxon>Basidiomycota</taxon>
        <taxon>Agaricomycotina</taxon>
        <taxon>Agaricomycetes</taxon>
        <taxon>Agaricomycetidae</taxon>
        <taxon>Agaricales</taxon>
        <taxon>Marasmiineae</taxon>
        <taxon>Omphalotaceae</taxon>
        <taxon>Lentinula</taxon>
    </lineage>
</organism>
<evidence type="ECO:0000256" key="2">
    <source>
        <dbReference type="SAM" id="Phobius"/>
    </source>
</evidence>
<name>A0A9W8NX48_9AGAR</name>
<sequence>RYIVQGSPSTCALDTIIVPLPSFLLVVTLLPLLLYSRKFPKNVIRLTYLHWLQNVYFVLVFAAFAMTILEIVRLSAQDLGVGLLPLTTVALFMVLVALWIGRQGSTRASSTILCSYWLFLAAVETVKVVRLNVLDETIPNKASSPKYPASDQLLDNAVMVRIPLIDIKDLASKFVLRLRSTTFSSSLNSTPLSRCARSINPNLLSCAIFNKHHVSNRNASMRRV</sequence>
<dbReference type="InterPro" id="IPR056227">
    <property type="entry name" value="TMD0_ABC"/>
</dbReference>
<keyword evidence="2" id="KW-0472">Membrane</keyword>
<reference evidence="4 5" key="1">
    <citation type="journal article" date="2023" name="Proc. Natl. Acad. Sci. U.S.A.">
        <title>A global phylogenomic analysis of the shiitake genus Lentinula.</title>
        <authorList>
            <person name="Sierra-Patev S."/>
            <person name="Min B."/>
            <person name="Naranjo-Ortiz M."/>
            <person name="Looney B."/>
            <person name="Konkel Z."/>
            <person name="Slot J.C."/>
            <person name="Sakamoto Y."/>
            <person name="Steenwyk J.L."/>
            <person name="Rokas A."/>
            <person name="Carro J."/>
            <person name="Camarero S."/>
            <person name="Ferreira P."/>
            <person name="Molpeceres G."/>
            <person name="Ruiz-Duenas F.J."/>
            <person name="Serrano A."/>
            <person name="Henrissat B."/>
            <person name="Drula E."/>
            <person name="Hughes K.W."/>
            <person name="Mata J.L."/>
            <person name="Ishikawa N.K."/>
            <person name="Vargas-Isla R."/>
            <person name="Ushijima S."/>
            <person name="Smith C.A."/>
            <person name="Donoghue J."/>
            <person name="Ahrendt S."/>
            <person name="Andreopoulos W."/>
            <person name="He G."/>
            <person name="LaButti K."/>
            <person name="Lipzen A."/>
            <person name="Ng V."/>
            <person name="Riley R."/>
            <person name="Sandor L."/>
            <person name="Barry K."/>
            <person name="Martinez A.T."/>
            <person name="Xiao Y."/>
            <person name="Gibbons J.G."/>
            <person name="Terashima K."/>
            <person name="Grigoriev I.V."/>
            <person name="Hibbett D."/>
        </authorList>
    </citation>
    <scope>NUCLEOTIDE SEQUENCE [LARGE SCALE GENOMIC DNA]</scope>
    <source>
        <strain evidence="4 5">TFB7810</strain>
    </source>
</reference>
<gene>
    <name evidence="4" type="ORF">DFH05DRAFT_1402029</name>
</gene>
<feature type="transmembrane region" description="Helical" evidence="2">
    <location>
        <begin position="16"/>
        <end position="35"/>
    </location>
</feature>
<accession>A0A9W8NX48</accession>
<dbReference type="AlphaFoldDB" id="A0A9W8NX48"/>
<feature type="non-terminal residue" evidence="4">
    <location>
        <position position="224"/>
    </location>
</feature>
<evidence type="ECO:0000256" key="1">
    <source>
        <dbReference type="ARBA" id="ARBA00004141"/>
    </source>
</evidence>
<dbReference type="GO" id="GO:0016020">
    <property type="term" value="C:membrane"/>
    <property type="evidence" value="ECO:0007669"/>
    <property type="project" value="UniProtKB-SubCell"/>
</dbReference>
<evidence type="ECO:0000313" key="4">
    <source>
        <dbReference type="EMBL" id="KAJ3742553.1"/>
    </source>
</evidence>
<proteinExistence type="predicted"/>
<comment type="subcellular location">
    <subcellularLocation>
        <location evidence="1">Membrane</location>
        <topology evidence="1">Multi-pass membrane protein</topology>
    </subcellularLocation>
</comment>
<feature type="domain" description="ABC transporter TMD0" evidence="3">
    <location>
        <begin position="7"/>
        <end position="133"/>
    </location>
</feature>
<dbReference type="Proteomes" id="UP001142393">
    <property type="component" value="Unassembled WGS sequence"/>
</dbReference>
<keyword evidence="2" id="KW-1133">Transmembrane helix</keyword>
<protein>
    <recommendedName>
        <fullName evidence="3">ABC transporter TMD0 domain-containing protein</fullName>
    </recommendedName>
</protein>
<dbReference type="Pfam" id="PF24357">
    <property type="entry name" value="TMD0_ABC"/>
    <property type="match status" value="1"/>
</dbReference>
<keyword evidence="5" id="KW-1185">Reference proteome</keyword>
<dbReference type="EMBL" id="JANVFU010000010">
    <property type="protein sequence ID" value="KAJ3742553.1"/>
    <property type="molecule type" value="Genomic_DNA"/>
</dbReference>
<feature type="transmembrane region" description="Helical" evidence="2">
    <location>
        <begin position="82"/>
        <end position="100"/>
    </location>
</feature>
<feature type="transmembrane region" description="Helical" evidence="2">
    <location>
        <begin position="55"/>
        <end position="76"/>
    </location>
</feature>
<comment type="caution">
    <text evidence="4">The sequence shown here is derived from an EMBL/GenBank/DDBJ whole genome shotgun (WGS) entry which is preliminary data.</text>
</comment>
<keyword evidence="2" id="KW-0812">Transmembrane</keyword>
<evidence type="ECO:0000313" key="5">
    <source>
        <dbReference type="Proteomes" id="UP001142393"/>
    </source>
</evidence>